<dbReference type="SMART" id="SM00530">
    <property type="entry name" value="HTH_XRE"/>
    <property type="match status" value="1"/>
</dbReference>
<proteinExistence type="predicted"/>
<gene>
    <name evidence="2" type="ORF">CLV67_11814</name>
</gene>
<dbReference type="InterPro" id="IPR010982">
    <property type="entry name" value="Lambda_DNA-bd_dom_sf"/>
</dbReference>
<dbReference type="SUPFAM" id="SSF47413">
    <property type="entry name" value="lambda repressor-like DNA-binding domains"/>
    <property type="match status" value="1"/>
</dbReference>
<comment type="caution">
    <text evidence="2">The sequence shown here is derived from an EMBL/GenBank/DDBJ whole genome shotgun (WGS) entry which is preliminary data.</text>
</comment>
<dbReference type="PANTHER" id="PTHR35010">
    <property type="entry name" value="BLL4672 PROTEIN-RELATED"/>
    <property type="match status" value="1"/>
</dbReference>
<dbReference type="Pfam" id="PF17765">
    <property type="entry name" value="MLTR_LBD"/>
    <property type="match status" value="1"/>
</dbReference>
<evidence type="ECO:0000313" key="3">
    <source>
        <dbReference type="Proteomes" id="UP000239415"/>
    </source>
</evidence>
<evidence type="ECO:0000259" key="1">
    <source>
        <dbReference type="PROSITE" id="PS50943"/>
    </source>
</evidence>
<dbReference type="PANTHER" id="PTHR35010:SF2">
    <property type="entry name" value="BLL4672 PROTEIN"/>
    <property type="match status" value="1"/>
</dbReference>
<dbReference type="RefSeq" id="WP_106326200.1">
    <property type="nucleotide sequence ID" value="NZ_BOMO01000068.1"/>
</dbReference>
<dbReference type="AlphaFoldDB" id="A0A2T0K276"/>
<name>A0A2T0K276_9ACTN</name>
<accession>A0A2T0K276</accession>
<dbReference type="Pfam" id="PF13560">
    <property type="entry name" value="HTH_31"/>
    <property type="match status" value="1"/>
</dbReference>
<dbReference type="GO" id="GO:0003677">
    <property type="term" value="F:DNA binding"/>
    <property type="evidence" value="ECO:0007669"/>
    <property type="project" value="InterPro"/>
</dbReference>
<evidence type="ECO:0000313" key="2">
    <source>
        <dbReference type="EMBL" id="PRX16683.1"/>
    </source>
</evidence>
<organism evidence="2 3">
    <name type="scientific">Actinoplanes italicus</name>
    <dbReference type="NCBI Taxonomy" id="113567"/>
    <lineage>
        <taxon>Bacteria</taxon>
        <taxon>Bacillati</taxon>
        <taxon>Actinomycetota</taxon>
        <taxon>Actinomycetes</taxon>
        <taxon>Micromonosporales</taxon>
        <taxon>Micromonosporaceae</taxon>
        <taxon>Actinoplanes</taxon>
    </lineage>
</organism>
<reference evidence="2 3" key="1">
    <citation type="submission" date="2018-03" db="EMBL/GenBank/DDBJ databases">
        <title>Genomic Encyclopedia of Archaeal and Bacterial Type Strains, Phase II (KMG-II): from individual species to whole genera.</title>
        <authorList>
            <person name="Goeker M."/>
        </authorList>
    </citation>
    <scope>NUCLEOTIDE SEQUENCE [LARGE SCALE GENOMIC DNA]</scope>
    <source>
        <strain evidence="2 3">DSM 43146</strain>
    </source>
</reference>
<dbReference type="Proteomes" id="UP000239415">
    <property type="component" value="Unassembled WGS sequence"/>
</dbReference>
<dbReference type="OrthoDB" id="3806821at2"/>
<dbReference type="PROSITE" id="PS50943">
    <property type="entry name" value="HTH_CROC1"/>
    <property type="match status" value="1"/>
</dbReference>
<keyword evidence="3" id="KW-1185">Reference proteome</keyword>
<dbReference type="Gene3D" id="3.30.450.180">
    <property type="match status" value="1"/>
</dbReference>
<feature type="domain" description="HTH cro/C1-type" evidence="1">
    <location>
        <begin position="20"/>
        <end position="68"/>
    </location>
</feature>
<sequence length="254" mass="27703">MPGLRNAELGAFLRSRRPEGLRLEDVARSAGFSLDYYTRIERGEVDYFADAVLDSIARALELDEPDRLHLLRLARPRTAEQRMVDEQEPVRDSLRLLVEGNTGQSVLLIGRYGDLLAANRLGHALLGLIPGEQVNLARLMFLEPATKDLLINWEQEAVSAAARLRVAASVDPGDPELAALIRDLCVKSDDFARIWAGHPVADEAGTVLEYRHPAAGHVTLYCETLALPGDPGKTLVIGTAEPGSPSAGRLRELG</sequence>
<protein>
    <submittedName>
        <fullName evidence="2">Helix-turn-helix protein</fullName>
    </submittedName>
</protein>
<dbReference type="Gene3D" id="1.10.260.40">
    <property type="entry name" value="lambda repressor-like DNA-binding domains"/>
    <property type="match status" value="1"/>
</dbReference>
<dbReference type="InterPro" id="IPR001387">
    <property type="entry name" value="Cro/C1-type_HTH"/>
</dbReference>
<dbReference type="CDD" id="cd00093">
    <property type="entry name" value="HTH_XRE"/>
    <property type="match status" value="1"/>
</dbReference>
<dbReference type="InterPro" id="IPR041413">
    <property type="entry name" value="MLTR_LBD"/>
</dbReference>
<dbReference type="EMBL" id="PVMZ01000018">
    <property type="protein sequence ID" value="PRX16683.1"/>
    <property type="molecule type" value="Genomic_DNA"/>
</dbReference>